<dbReference type="GeneID" id="41976080"/>
<name>A0A507AV87_9PEZI</name>
<dbReference type="EMBL" id="SKBQ01000058">
    <property type="protein sequence ID" value="TPX10414.1"/>
    <property type="molecule type" value="Genomic_DNA"/>
</dbReference>
<protein>
    <recommendedName>
        <fullName evidence="3">NAD(P)-binding protein</fullName>
    </recommendedName>
</protein>
<dbReference type="InterPro" id="IPR002347">
    <property type="entry name" value="SDR_fam"/>
</dbReference>
<dbReference type="Gene3D" id="3.40.50.720">
    <property type="entry name" value="NAD(P)-binding Rossmann-like Domain"/>
    <property type="match status" value="1"/>
</dbReference>
<evidence type="ECO:0000313" key="2">
    <source>
        <dbReference type="Proteomes" id="UP000319257"/>
    </source>
</evidence>
<dbReference type="SUPFAM" id="SSF51735">
    <property type="entry name" value="NAD(P)-binding Rossmann-fold domains"/>
    <property type="match status" value="1"/>
</dbReference>
<keyword evidence="2" id="KW-1185">Reference proteome</keyword>
<proteinExistence type="predicted"/>
<dbReference type="PANTHER" id="PTHR45458">
    <property type="entry name" value="SHORT-CHAIN DEHYDROGENASE/REDUCTASE SDR"/>
    <property type="match status" value="1"/>
</dbReference>
<evidence type="ECO:0008006" key="3">
    <source>
        <dbReference type="Google" id="ProtNLM"/>
    </source>
</evidence>
<dbReference type="PANTHER" id="PTHR45458:SF3">
    <property type="entry name" value="CHAIN DEHYDROGENASE (ATSC), PUTATIVE-RELATED"/>
    <property type="match status" value="1"/>
</dbReference>
<dbReference type="Pfam" id="PF00106">
    <property type="entry name" value="adh_short"/>
    <property type="match status" value="1"/>
</dbReference>
<accession>A0A507AV87</accession>
<reference evidence="1 2" key="1">
    <citation type="submission" date="2019-06" db="EMBL/GenBank/DDBJ databases">
        <title>Draft genome sequence of the filamentous fungus Phialemoniopsis curvata isolated from diesel fuel.</title>
        <authorList>
            <person name="Varaljay V.A."/>
            <person name="Lyon W.J."/>
            <person name="Crouch A.L."/>
            <person name="Drake C.E."/>
            <person name="Hollomon J.M."/>
            <person name="Nadeau L.J."/>
            <person name="Nunn H.S."/>
            <person name="Stevenson B.S."/>
            <person name="Bojanowski C.L."/>
            <person name="Crookes-Goodson W.J."/>
        </authorList>
    </citation>
    <scope>NUCLEOTIDE SEQUENCE [LARGE SCALE GENOMIC DNA]</scope>
    <source>
        <strain evidence="1 2">D216</strain>
    </source>
</reference>
<dbReference type="InterPro" id="IPR052184">
    <property type="entry name" value="SDR_enzymes"/>
</dbReference>
<gene>
    <name evidence="1" type="ORF">E0L32_008633</name>
</gene>
<dbReference type="RefSeq" id="XP_030992125.1">
    <property type="nucleotide sequence ID" value="XM_031143509.1"/>
</dbReference>
<sequence length="290" mass="31627">MRKKERYLITFYGFIQLLASNPDNIVIGLVRDIKATQDHLKADGLSHVHVLKADITDGQSLRRAAGETREILGERGLDVLINNAAYVSDVTAVVSLRDLEQDPARLLQDTQKSFDVNVFGVYKTIHAFLPLVQQGELKKVVGISSGMGDIDFINAYDVAQAAPYALSKAAMSTLFAKFNAAYRRQGILFMTLCPGLVDTAATNTNTCAALSPSFSLRSPLTSTAVSDEDLARLQDIQKRFETAGLNTIPMKPIESAQRCLKAIHSSSLSSGHGGSFLSYNGTKEWAKKLE</sequence>
<dbReference type="GO" id="GO:0016616">
    <property type="term" value="F:oxidoreductase activity, acting on the CH-OH group of donors, NAD or NADP as acceptor"/>
    <property type="evidence" value="ECO:0007669"/>
    <property type="project" value="TreeGrafter"/>
</dbReference>
<dbReference type="AlphaFoldDB" id="A0A507AV87"/>
<comment type="caution">
    <text evidence="1">The sequence shown here is derived from an EMBL/GenBank/DDBJ whole genome shotgun (WGS) entry which is preliminary data.</text>
</comment>
<organism evidence="1 2">
    <name type="scientific">Thyridium curvatum</name>
    <dbReference type="NCBI Taxonomy" id="1093900"/>
    <lineage>
        <taxon>Eukaryota</taxon>
        <taxon>Fungi</taxon>
        <taxon>Dikarya</taxon>
        <taxon>Ascomycota</taxon>
        <taxon>Pezizomycotina</taxon>
        <taxon>Sordariomycetes</taxon>
        <taxon>Sordariomycetidae</taxon>
        <taxon>Thyridiales</taxon>
        <taxon>Thyridiaceae</taxon>
        <taxon>Thyridium</taxon>
    </lineage>
</organism>
<dbReference type="InParanoid" id="A0A507AV87"/>
<dbReference type="Proteomes" id="UP000319257">
    <property type="component" value="Unassembled WGS sequence"/>
</dbReference>
<dbReference type="OrthoDB" id="5296at2759"/>
<dbReference type="InterPro" id="IPR036291">
    <property type="entry name" value="NAD(P)-bd_dom_sf"/>
</dbReference>
<evidence type="ECO:0000313" key="1">
    <source>
        <dbReference type="EMBL" id="TPX10414.1"/>
    </source>
</evidence>